<dbReference type="KEGG" id="pfd:PFDG_03876"/>
<gene>
    <name evidence="1" type="ORF">PFDG_03876</name>
</gene>
<organism evidence="1 2">
    <name type="scientific">Plasmodium falciparum (isolate Dd2)</name>
    <dbReference type="NCBI Taxonomy" id="57267"/>
    <lineage>
        <taxon>Eukaryota</taxon>
        <taxon>Sar</taxon>
        <taxon>Alveolata</taxon>
        <taxon>Apicomplexa</taxon>
        <taxon>Aconoidasida</taxon>
        <taxon>Haemosporida</taxon>
        <taxon>Plasmodiidae</taxon>
        <taxon>Plasmodium</taxon>
        <taxon>Plasmodium (Laverania)</taxon>
    </lineage>
</organism>
<dbReference type="Proteomes" id="UP000054282">
    <property type="component" value="Unassembled WGS sequence"/>
</dbReference>
<dbReference type="InterPro" id="IPR029057">
    <property type="entry name" value="PRTase-like"/>
</dbReference>
<dbReference type="EMBL" id="DS016598">
    <property type="protein sequence ID" value="KOB87580.1"/>
    <property type="molecule type" value="Genomic_DNA"/>
</dbReference>
<reference evidence="2" key="2">
    <citation type="submission" date="2006-09" db="EMBL/GenBank/DDBJ databases">
        <title>The genome sequence of Plasmodium falciparum Dd2.</title>
        <authorList>
            <consortium name="The Broad Institute Genome Sequencing Platform"/>
            <person name="Birren B."/>
            <person name="Lander E."/>
            <person name="Galagan J."/>
            <person name="Nusbaum C."/>
            <person name="Devon K."/>
            <person name="Henn M."/>
            <person name="Jaffe D."/>
            <person name="Butler J."/>
            <person name="Alvarez P."/>
            <person name="Gnerre S."/>
            <person name="Grabherr M."/>
            <person name="Kleber M."/>
            <person name="Mauceli E."/>
            <person name="Brockman W."/>
            <person name="MacCallum I.A."/>
            <person name="Rounsley S."/>
            <person name="Young S."/>
            <person name="LaButti K."/>
            <person name="Pushparaj V."/>
            <person name="DeCaprio D."/>
            <person name="Crawford M."/>
            <person name="Koehrsen M."/>
            <person name="Engels R."/>
            <person name="Montgomery P."/>
            <person name="Pearson M."/>
            <person name="Howarth C."/>
            <person name="Larson L."/>
            <person name="Luoma S."/>
            <person name="White J."/>
            <person name="Kodira C."/>
            <person name="Zeng Q."/>
            <person name="O'Leary S."/>
            <person name="Yandava C."/>
            <person name="Alvarado L."/>
            <person name="Wirth D."/>
            <person name="Volkman S."/>
            <person name="Hartl D."/>
        </authorList>
    </citation>
    <scope>NUCLEOTIDE SEQUENCE [LARGE SCALE GENOMIC DNA]</scope>
</reference>
<accession>A0A0L7M4R3</accession>
<evidence type="ECO:0000313" key="2">
    <source>
        <dbReference type="Proteomes" id="UP000054282"/>
    </source>
</evidence>
<proteinExistence type="predicted"/>
<dbReference type="AlphaFoldDB" id="A0A0L7M4R3"/>
<dbReference type="OrthoDB" id="5553476at2759"/>
<name>A0A0L7M4R3_PLAF4</name>
<reference evidence="2" key="1">
    <citation type="submission" date="2006-09" db="EMBL/GenBank/DDBJ databases">
        <title>Annotation of Plasmodium falciparum Dd2.</title>
        <authorList>
            <consortium name="The Broad Institute Genome Sequencing Platform"/>
            <person name="Volkman S.K."/>
            <person name="Neafsey D.E."/>
            <person name="Dash A.P."/>
            <person name="Chitnis C.E."/>
            <person name="Hartl D.L."/>
            <person name="Young S.K."/>
            <person name="Zeng Q."/>
            <person name="Koehrsen M."/>
            <person name="Alvarado L."/>
            <person name="Berlin A."/>
            <person name="Borenstein D."/>
            <person name="Chapman S.B."/>
            <person name="Chen Z."/>
            <person name="Engels R."/>
            <person name="Freedman E."/>
            <person name="Gellesch M."/>
            <person name="Goldberg J."/>
            <person name="Griggs A."/>
            <person name="Gujja S."/>
            <person name="Heilman E.R."/>
            <person name="Heiman D.I."/>
            <person name="Howarth C."/>
            <person name="Jen D."/>
            <person name="Larson L."/>
            <person name="Mehta T."/>
            <person name="Neiman D."/>
            <person name="Park D."/>
            <person name="Pearson M."/>
            <person name="Roberts A."/>
            <person name="Saif S."/>
            <person name="Shea T."/>
            <person name="Shenoy N."/>
            <person name="Sisk P."/>
            <person name="Stolte C."/>
            <person name="Sykes S."/>
            <person name="Walk T."/>
            <person name="White J."/>
            <person name="Yandava C."/>
            <person name="Haas B."/>
            <person name="Henn M.R."/>
            <person name="Nusbaum C."/>
            <person name="Birren B."/>
        </authorList>
    </citation>
    <scope>NUCLEOTIDE SEQUENCE [LARGE SCALE GENOMIC DNA]</scope>
</reference>
<sequence>MTTIKENEFLCDEEIYKSFVHLKDKICEERKKKELVNNNIDNVNFNDDDDNNYDDDGNSYCSYIKEMKKL</sequence>
<dbReference type="Gene3D" id="3.40.50.2020">
    <property type="match status" value="1"/>
</dbReference>
<feature type="non-terminal residue" evidence="1">
    <location>
        <position position="70"/>
    </location>
</feature>
<evidence type="ECO:0000313" key="1">
    <source>
        <dbReference type="EMBL" id="KOB87580.1"/>
    </source>
</evidence>
<protein>
    <submittedName>
        <fullName evidence="1">Uncharacterized protein</fullName>
    </submittedName>
</protein>